<dbReference type="Proteomes" id="UP000799764">
    <property type="component" value="Unassembled WGS sequence"/>
</dbReference>
<sequence>MWLRIQMIIELFNRVQGSKGKRLVANAAVALSLCFVSADYVLEMNSELPMRFPVWWSLGALRHSAALTKLQTTDFAIGRLFLAPNEQPTGKSLAC</sequence>
<keyword evidence="2" id="KW-1185">Reference proteome</keyword>
<comment type="caution">
    <text evidence="1">The sequence shown here is derived from an EMBL/GenBank/DDBJ whole genome shotgun (WGS) entry which is preliminary data.</text>
</comment>
<gene>
    <name evidence="1" type="ORF">P171DRAFT_432584</name>
</gene>
<dbReference type="AlphaFoldDB" id="A0A9P4UAI9"/>
<protein>
    <submittedName>
        <fullName evidence="1">Uncharacterized protein</fullName>
    </submittedName>
</protein>
<proteinExistence type="predicted"/>
<evidence type="ECO:0000313" key="1">
    <source>
        <dbReference type="EMBL" id="KAF2443300.1"/>
    </source>
</evidence>
<organism evidence="1 2">
    <name type="scientific">Karstenula rhodostoma CBS 690.94</name>
    <dbReference type="NCBI Taxonomy" id="1392251"/>
    <lineage>
        <taxon>Eukaryota</taxon>
        <taxon>Fungi</taxon>
        <taxon>Dikarya</taxon>
        <taxon>Ascomycota</taxon>
        <taxon>Pezizomycotina</taxon>
        <taxon>Dothideomycetes</taxon>
        <taxon>Pleosporomycetidae</taxon>
        <taxon>Pleosporales</taxon>
        <taxon>Massarineae</taxon>
        <taxon>Didymosphaeriaceae</taxon>
        <taxon>Karstenula</taxon>
    </lineage>
</organism>
<dbReference type="EMBL" id="MU001502">
    <property type="protein sequence ID" value="KAF2443300.1"/>
    <property type="molecule type" value="Genomic_DNA"/>
</dbReference>
<name>A0A9P4UAI9_9PLEO</name>
<evidence type="ECO:0000313" key="2">
    <source>
        <dbReference type="Proteomes" id="UP000799764"/>
    </source>
</evidence>
<reference evidence="1" key="1">
    <citation type="journal article" date="2020" name="Stud. Mycol.">
        <title>101 Dothideomycetes genomes: a test case for predicting lifestyles and emergence of pathogens.</title>
        <authorList>
            <person name="Haridas S."/>
            <person name="Albert R."/>
            <person name="Binder M."/>
            <person name="Bloem J."/>
            <person name="Labutti K."/>
            <person name="Salamov A."/>
            <person name="Andreopoulos B."/>
            <person name="Baker S."/>
            <person name="Barry K."/>
            <person name="Bills G."/>
            <person name="Bluhm B."/>
            <person name="Cannon C."/>
            <person name="Castanera R."/>
            <person name="Culley D."/>
            <person name="Daum C."/>
            <person name="Ezra D."/>
            <person name="Gonzalez J."/>
            <person name="Henrissat B."/>
            <person name="Kuo A."/>
            <person name="Liang C."/>
            <person name="Lipzen A."/>
            <person name="Lutzoni F."/>
            <person name="Magnuson J."/>
            <person name="Mondo S."/>
            <person name="Nolan M."/>
            <person name="Ohm R."/>
            <person name="Pangilinan J."/>
            <person name="Park H.-J."/>
            <person name="Ramirez L."/>
            <person name="Alfaro M."/>
            <person name="Sun H."/>
            <person name="Tritt A."/>
            <person name="Yoshinaga Y."/>
            <person name="Zwiers L.-H."/>
            <person name="Turgeon B."/>
            <person name="Goodwin S."/>
            <person name="Spatafora J."/>
            <person name="Crous P."/>
            <person name="Grigoriev I."/>
        </authorList>
    </citation>
    <scope>NUCLEOTIDE SEQUENCE</scope>
    <source>
        <strain evidence="1">CBS 690.94</strain>
    </source>
</reference>
<accession>A0A9P4UAI9</accession>